<feature type="transmembrane region" description="Helical" evidence="8">
    <location>
        <begin position="188"/>
        <end position="209"/>
    </location>
</feature>
<feature type="transmembrane region" description="Helical" evidence="8">
    <location>
        <begin position="66"/>
        <end position="87"/>
    </location>
</feature>
<keyword evidence="5" id="KW-0333">Golgi apparatus</keyword>
<dbReference type="GO" id="GO:0006829">
    <property type="term" value="P:zinc ion transport"/>
    <property type="evidence" value="ECO:0007669"/>
    <property type="project" value="InterPro"/>
</dbReference>
<evidence type="ECO:0000256" key="1">
    <source>
        <dbReference type="ARBA" id="ARBA00004127"/>
    </source>
</evidence>
<keyword evidence="4 8" id="KW-1133">Transmembrane helix</keyword>
<feature type="transmembrane region" description="Helical" evidence="8">
    <location>
        <begin position="42"/>
        <end position="60"/>
    </location>
</feature>
<dbReference type="RefSeq" id="WP_165105751.1">
    <property type="nucleotide sequence ID" value="NZ_JAAKYA010000014.1"/>
</dbReference>
<feature type="transmembrane region" description="Helical" evidence="8">
    <location>
        <begin position="221"/>
        <end position="241"/>
    </location>
</feature>
<evidence type="ECO:0000313" key="10">
    <source>
        <dbReference type="Proteomes" id="UP000477311"/>
    </source>
</evidence>
<comment type="subcellular location">
    <subcellularLocation>
        <location evidence="1">Endomembrane system</location>
        <topology evidence="1">Multi-pass membrane protein</topology>
    </subcellularLocation>
    <subcellularLocation>
        <location evidence="2">Golgi apparatus membrane</location>
    </subcellularLocation>
</comment>
<dbReference type="GO" id="GO:0046873">
    <property type="term" value="F:metal ion transmembrane transporter activity"/>
    <property type="evidence" value="ECO:0007669"/>
    <property type="project" value="InterPro"/>
</dbReference>
<feature type="region of interest" description="Disordered" evidence="7">
    <location>
        <begin position="277"/>
        <end position="311"/>
    </location>
</feature>
<evidence type="ECO:0000256" key="5">
    <source>
        <dbReference type="ARBA" id="ARBA00023034"/>
    </source>
</evidence>
<keyword evidence="3 8" id="KW-0812">Transmembrane</keyword>
<evidence type="ECO:0000256" key="4">
    <source>
        <dbReference type="ARBA" id="ARBA00022989"/>
    </source>
</evidence>
<dbReference type="AlphaFoldDB" id="A0A6M1RYU8"/>
<dbReference type="Pfam" id="PF02535">
    <property type="entry name" value="Zip"/>
    <property type="match status" value="1"/>
</dbReference>
<feature type="transmembrane region" description="Helical" evidence="8">
    <location>
        <begin position="253"/>
        <end position="270"/>
    </location>
</feature>
<name>A0A6M1RYU8_9BACT</name>
<reference evidence="9 10" key="1">
    <citation type="submission" date="2020-02" db="EMBL/GenBank/DDBJ databases">
        <title>Draft genome sequence of Limisphaera ngatamarikiensis NGM72.4T, a thermophilic Verrucomicrobia grouped in subdivision 3.</title>
        <authorList>
            <person name="Carere C.R."/>
            <person name="Steen J."/>
            <person name="Hugenholtz P."/>
            <person name="Stott M.B."/>
        </authorList>
    </citation>
    <scope>NUCLEOTIDE SEQUENCE [LARGE SCALE GENOMIC DNA]</scope>
    <source>
        <strain evidence="9 10">NGM72.4</strain>
    </source>
</reference>
<comment type="caution">
    <text evidence="9">The sequence shown here is derived from an EMBL/GenBank/DDBJ whole genome shotgun (WGS) entry which is preliminary data.</text>
</comment>
<evidence type="ECO:0000313" key="9">
    <source>
        <dbReference type="EMBL" id="NGO38340.1"/>
    </source>
</evidence>
<dbReference type="GO" id="GO:0016020">
    <property type="term" value="C:membrane"/>
    <property type="evidence" value="ECO:0007669"/>
    <property type="project" value="InterPro"/>
</dbReference>
<proteinExistence type="predicted"/>
<dbReference type="EMBL" id="JAAKYA010000014">
    <property type="protein sequence ID" value="NGO38340.1"/>
    <property type="molecule type" value="Genomic_DNA"/>
</dbReference>
<keyword evidence="6 8" id="KW-0472">Membrane</keyword>
<accession>A0A6M1RYU8</accession>
<evidence type="ECO:0000256" key="3">
    <source>
        <dbReference type="ARBA" id="ARBA00022692"/>
    </source>
</evidence>
<gene>
    <name evidence="9" type="ORF">G4L39_02875</name>
</gene>
<keyword evidence="10" id="KW-1185">Reference proteome</keyword>
<evidence type="ECO:0000256" key="6">
    <source>
        <dbReference type="ARBA" id="ARBA00023136"/>
    </source>
</evidence>
<feature type="compositionally biased region" description="Gly residues" evidence="7">
    <location>
        <begin position="299"/>
        <end position="311"/>
    </location>
</feature>
<dbReference type="Proteomes" id="UP000477311">
    <property type="component" value="Unassembled WGS sequence"/>
</dbReference>
<sequence length="311" mass="32032">MNEAVGNVWGTLVVYCGLVGAASLAGGALPCYLALTHTRLQVAVSLVAGLMFGLALVQLLPHAAEAVGSVSVASVWVVAGFVAMFVLQRFLPFHEHDVMEGQPRAACGHAHPPALLRGGPLGWVGVAAGLSLHSVLDGLALASAVAAVDHGHGHGLGVGTSLAVILHKPFCALSVTTLMVASGTSRRWYFPVNLAFALVTPVAALMFFWGGRPVWEAHPVWLGYALAFCAGTFLCIACADLLPELQFHAHDRVKLSLALVVGVILALWIGDHAHGDGSRHDHDASQGPAVEAGSPGRTPGVGAGGEGSEGR</sequence>
<dbReference type="PANTHER" id="PTHR16133">
    <property type="entry name" value="SOLUTE CARRIER FAMILY 39 ZINC TRANSPORTER , MEMBER 9-RELATED"/>
    <property type="match status" value="1"/>
</dbReference>
<evidence type="ECO:0000256" key="2">
    <source>
        <dbReference type="ARBA" id="ARBA00004394"/>
    </source>
</evidence>
<dbReference type="GO" id="GO:0012505">
    <property type="term" value="C:endomembrane system"/>
    <property type="evidence" value="ECO:0007669"/>
    <property type="project" value="UniProtKB-SubCell"/>
</dbReference>
<dbReference type="PANTHER" id="PTHR16133:SF0">
    <property type="entry name" value="ZINC_IRON REGULATED TRANSPORTER-RELATED PROTEIN 102B, ISOFORM E"/>
    <property type="match status" value="1"/>
</dbReference>
<evidence type="ECO:0000256" key="8">
    <source>
        <dbReference type="SAM" id="Phobius"/>
    </source>
</evidence>
<organism evidence="9 10">
    <name type="scientific">Limisphaera ngatamarikiensis</name>
    <dbReference type="NCBI Taxonomy" id="1324935"/>
    <lineage>
        <taxon>Bacteria</taxon>
        <taxon>Pseudomonadati</taxon>
        <taxon>Verrucomicrobiota</taxon>
        <taxon>Verrucomicrobiia</taxon>
        <taxon>Limisphaerales</taxon>
        <taxon>Limisphaeraceae</taxon>
        <taxon>Limisphaera</taxon>
    </lineage>
</organism>
<evidence type="ECO:0000256" key="7">
    <source>
        <dbReference type="SAM" id="MobiDB-lite"/>
    </source>
</evidence>
<dbReference type="InterPro" id="IPR045891">
    <property type="entry name" value="ZIP9"/>
</dbReference>
<protein>
    <submittedName>
        <fullName evidence="9">ZIP family metal transporter</fullName>
    </submittedName>
</protein>
<feature type="transmembrane region" description="Helical" evidence="8">
    <location>
        <begin position="12"/>
        <end position="35"/>
    </location>
</feature>
<dbReference type="InterPro" id="IPR003689">
    <property type="entry name" value="ZIP"/>
</dbReference>